<proteinExistence type="predicted"/>
<keyword evidence="2" id="KW-1185">Reference proteome</keyword>
<gene>
    <name evidence="1" type="ORF">CSSPJE1EN1_LOCUS21549</name>
</gene>
<protein>
    <submittedName>
        <fullName evidence="1">Uncharacterized protein</fullName>
    </submittedName>
</protein>
<evidence type="ECO:0000313" key="2">
    <source>
        <dbReference type="Proteomes" id="UP001497444"/>
    </source>
</evidence>
<accession>A0ABP0XDS5</accession>
<dbReference type="Proteomes" id="UP001497444">
    <property type="component" value="Chromosome 7"/>
</dbReference>
<name>A0ABP0XDS5_9BRYO</name>
<evidence type="ECO:0000313" key="1">
    <source>
        <dbReference type="EMBL" id="CAK9276071.1"/>
    </source>
</evidence>
<dbReference type="Gene3D" id="1.25.40.570">
    <property type="match status" value="2"/>
</dbReference>
<organism evidence="1 2">
    <name type="scientific">Sphagnum jensenii</name>
    <dbReference type="NCBI Taxonomy" id="128206"/>
    <lineage>
        <taxon>Eukaryota</taxon>
        <taxon>Viridiplantae</taxon>
        <taxon>Streptophyta</taxon>
        <taxon>Embryophyta</taxon>
        <taxon>Bryophyta</taxon>
        <taxon>Sphagnophytina</taxon>
        <taxon>Sphagnopsida</taxon>
        <taxon>Sphagnales</taxon>
        <taxon>Sphagnaceae</taxon>
        <taxon>Sphagnum</taxon>
    </lineage>
</organism>
<sequence length="134" mass="15101">MASRELTAARTAANAIFVPPPQQWTIDLQSGILHAEEKDYKKVSMPWTIHVPFSASSMESHAMKPVAEAYSKHSLSDFAEALNSFQEQVEQDPIVYCHLSSSMTLLEQKLHRWSHSPKLKSLTFQSPSAYPLML</sequence>
<dbReference type="EMBL" id="OZ020102">
    <property type="protein sequence ID" value="CAK9276071.1"/>
    <property type="molecule type" value="Genomic_DNA"/>
</dbReference>
<dbReference type="InterPro" id="IPR050871">
    <property type="entry name" value="26S_Proteasome/COP9_Components"/>
</dbReference>
<reference evidence="1" key="1">
    <citation type="submission" date="2024-02" db="EMBL/GenBank/DDBJ databases">
        <authorList>
            <consortium name="ELIXIR-Norway"/>
            <consortium name="Elixir Norway"/>
        </authorList>
    </citation>
    <scope>NUCLEOTIDE SEQUENCE</scope>
</reference>
<dbReference type="PANTHER" id="PTHR10678">
    <property type="entry name" value="26S PROTEASOME NON-ATPASE REGULATORY SUBUNIT 11/COP9 SIGNALOSOME COMPLEX SUBUNIT 2"/>
    <property type="match status" value="1"/>
</dbReference>